<dbReference type="RefSeq" id="XP_014160458.1">
    <property type="nucleotide sequence ID" value="XM_014304983.1"/>
</dbReference>
<evidence type="ECO:0000313" key="3">
    <source>
        <dbReference type="Proteomes" id="UP000054560"/>
    </source>
</evidence>
<keyword evidence="3" id="KW-1185">Reference proteome</keyword>
<name>A0A0L0GCC8_9EUKA</name>
<sequence length="104" mass="12089">MARHDDIFQNLPAEEEDSGYTSSDASATMPSLVSNSGSEADETSRPNDQQVRWDQQRESEMQEMTPRPNPRSNLHRRRHQKYKNDMNRTGRAKWPRRGTNQTIS</sequence>
<organism evidence="2 3">
    <name type="scientific">Sphaeroforma arctica JP610</name>
    <dbReference type="NCBI Taxonomy" id="667725"/>
    <lineage>
        <taxon>Eukaryota</taxon>
        <taxon>Ichthyosporea</taxon>
        <taxon>Ichthyophonida</taxon>
        <taxon>Sphaeroforma</taxon>
    </lineage>
</organism>
<evidence type="ECO:0000313" key="2">
    <source>
        <dbReference type="EMBL" id="KNC86556.1"/>
    </source>
</evidence>
<reference evidence="2 3" key="1">
    <citation type="submission" date="2011-02" db="EMBL/GenBank/DDBJ databases">
        <title>The Genome Sequence of Sphaeroforma arctica JP610.</title>
        <authorList>
            <consortium name="The Broad Institute Genome Sequencing Platform"/>
            <person name="Russ C."/>
            <person name="Cuomo C."/>
            <person name="Young S.K."/>
            <person name="Zeng Q."/>
            <person name="Gargeya S."/>
            <person name="Alvarado L."/>
            <person name="Berlin A."/>
            <person name="Chapman S.B."/>
            <person name="Chen Z."/>
            <person name="Freedman E."/>
            <person name="Gellesch M."/>
            <person name="Goldberg J."/>
            <person name="Griggs A."/>
            <person name="Gujja S."/>
            <person name="Heilman E."/>
            <person name="Heiman D."/>
            <person name="Howarth C."/>
            <person name="Mehta T."/>
            <person name="Neiman D."/>
            <person name="Pearson M."/>
            <person name="Roberts A."/>
            <person name="Saif S."/>
            <person name="Shea T."/>
            <person name="Shenoy N."/>
            <person name="Sisk P."/>
            <person name="Stolte C."/>
            <person name="Sykes S."/>
            <person name="White J."/>
            <person name="Yandava C."/>
            <person name="Burger G."/>
            <person name="Gray M.W."/>
            <person name="Holland P.W.H."/>
            <person name="King N."/>
            <person name="Lang F.B.F."/>
            <person name="Roger A.J."/>
            <person name="Ruiz-Trillo I."/>
            <person name="Haas B."/>
            <person name="Nusbaum C."/>
            <person name="Birren B."/>
        </authorList>
    </citation>
    <scope>NUCLEOTIDE SEQUENCE [LARGE SCALE GENOMIC DNA]</scope>
    <source>
        <strain evidence="2 3">JP610</strain>
    </source>
</reference>
<evidence type="ECO:0000256" key="1">
    <source>
        <dbReference type="SAM" id="MobiDB-lite"/>
    </source>
</evidence>
<proteinExistence type="predicted"/>
<feature type="region of interest" description="Disordered" evidence="1">
    <location>
        <begin position="1"/>
        <end position="104"/>
    </location>
</feature>
<gene>
    <name evidence="2" type="ORF">SARC_01329</name>
</gene>
<dbReference type="Proteomes" id="UP000054560">
    <property type="component" value="Unassembled WGS sequence"/>
</dbReference>
<accession>A0A0L0GCC8</accession>
<dbReference type="GeneID" id="25901833"/>
<dbReference type="EMBL" id="KQ241647">
    <property type="protein sequence ID" value="KNC86556.1"/>
    <property type="molecule type" value="Genomic_DNA"/>
</dbReference>
<dbReference type="AlphaFoldDB" id="A0A0L0GCC8"/>
<protein>
    <submittedName>
        <fullName evidence="2">Uncharacterized protein</fullName>
    </submittedName>
</protein>
<feature type="compositionally biased region" description="Polar residues" evidence="1">
    <location>
        <begin position="19"/>
        <end position="38"/>
    </location>
</feature>